<dbReference type="Proteomes" id="UP000321805">
    <property type="component" value="Chromosome"/>
</dbReference>
<name>A0A5B8UD40_9ACTN</name>
<dbReference type="EMBL" id="CP042430">
    <property type="protein sequence ID" value="QEC50601.1"/>
    <property type="molecule type" value="Genomic_DNA"/>
</dbReference>
<keyword evidence="2" id="KW-1185">Reference proteome</keyword>
<organism evidence="1 2">
    <name type="scientific">Baekduia soli</name>
    <dbReference type="NCBI Taxonomy" id="496014"/>
    <lineage>
        <taxon>Bacteria</taxon>
        <taxon>Bacillati</taxon>
        <taxon>Actinomycetota</taxon>
        <taxon>Thermoleophilia</taxon>
        <taxon>Solirubrobacterales</taxon>
        <taxon>Baekduiaceae</taxon>
        <taxon>Baekduia</taxon>
    </lineage>
</organism>
<evidence type="ECO:0000313" key="1">
    <source>
        <dbReference type="EMBL" id="QEC50601.1"/>
    </source>
</evidence>
<sequence length="109" mass="12484">MDGVEREALGPREVVRLLRDLERVDATRQSEGGWAVQHEVQDQPVFTHSTQAEAEQAARSRATRMAIWKSSIHRPTDGSATATRWIRARERRARHRPLKRVLPAARARI</sequence>
<gene>
    <name evidence="1" type="ORF">FSW04_01265</name>
</gene>
<proteinExistence type="predicted"/>
<protein>
    <submittedName>
        <fullName evidence="1">DUF2188 domain-containing protein</fullName>
    </submittedName>
</protein>
<dbReference type="InterPro" id="IPR018691">
    <property type="entry name" value="DUF2188"/>
</dbReference>
<accession>A0A5B8UD40</accession>
<dbReference type="AlphaFoldDB" id="A0A5B8UD40"/>
<dbReference type="Pfam" id="PF09954">
    <property type="entry name" value="DUF2188"/>
    <property type="match status" value="1"/>
</dbReference>
<dbReference type="KEGG" id="bsol:FSW04_01265"/>
<reference evidence="1 2" key="1">
    <citation type="journal article" date="2018" name="J. Microbiol.">
        <title>Baekduia soli gen. nov., sp. nov., a novel bacterium isolated from the soil of Baekdu Mountain and proposal of a novel family name, Baekduiaceae fam. nov.</title>
        <authorList>
            <person name="An D.S."/>
            <person name="Siddiqi M.Z."/>
            <person name="Kim K.H."/>
            <person name="Yu H.S."/>
            <person name="Im W.T."/>
        </authorList>
    </citation>
    <scope>NUCLEOTIDE SEQUENCE [LARGE SCALE GENOMIC DNA]</scope>
    <source>
        <strain evidence="1 2">BR7-21</strain>
    </source>
</reference>
<evidence type="ECO:0000313" key="2">
    <source>
        <dbReference type="Proteomes" id="UP000321805"/>
    </source>
</evidence>